<dbReference type="AlphaFoldDB" id="A0A1B9IZ06"/>
<dbReference type="Proteomes" id="UP000092583">
    <property type="component" value="Unassembled WGS sequence"/>
</dbReference>
<keyword evidence="4" id="KW-1185">Reference proteome</keyword>
<evidence type="ECO:0000259" key="2">
    <source>
        <dbReference type="Pfam" id="PF07814"/>
    </source>
</evidence>
<feature type="compositionally biased region" description="Polar residues" evidence="1">
    <location>
        <begin position="298"/>
        <end position="309"/>
    </location>
</feature>
<gene>
    <name evidence="3" type="ORF">L486_00393</name>
</gene>
<organism evidence="3 4">
    <name type="scientific">Kwoniella mangroviensis CBS 10435</name>
    <dbReference type="NCBI Taxonomy" id="1331196"/>
    <lineage>
        <taxon>Eukaryota</taxon>
        <taxon>Fungi</taxon>
        <taxon>Dikarya</taxon>
        <taxon>Basidiomycota</taxon>
        <taxon>Agaricomycotina</taxon>
        <taxon>Tremellomycetes</taxon>
        <taxon>Tremellales</taxon>
        <taxon>Cryptococcaceae</taxon>
        <taxon>Kwoniella</taxon>
    </lineage>
</organism>
<sequence>MTTSSSPVPSSPVSITRSTNLSARKTYSRKASIIREKRKAEALGEDTDDSDEEITYGSASTSTKGKAVTKDGSPITKKVKKGGSLVDRTGDISPQNRISRSSGGKRLTSARSLPSSPSGSRTPSTSPPPIKKSKSTNIVPTSTTTSTIPKSKDQPKRSAPVVDIHPPSSSPPLPPDARAPSTPPRKLRSLSRTNTPRGSPSAYEDLFSAVSPRKDYFDSPGKSTSPGTLDVNNRPKIGRPGGMRRMLTKSQSMTSVPISPSKGEKEERDVDEDDKSSFGGSMPHSPAQQTQQAPTTPSKSLLRTQSMPESPSRSSPRGTDYTSSAGISAQVASGSGGGSGGRARRTYGGKRSMLAEVSQVNLDIANVSRDELGVEETAPEASYAELRKKYETDNDETQNGSGNLMAELLLARAPQAVSDMRSKGENRRFMDELSCLIEGITDPSMGMSFKRISAIDILDNMQDESWLAKMNICGQVEKVWESFMEARGEEPDLALETICMLFLEILQQSNSGIEHIVSNDAEKVLDLVLRNLRVRNGPLDGNVKGKLSNATQKIRRIFSSLQSVSSSVTPSTRLLASTVLIDVYQSNLLKDSSEVVEGAYIFQQVSRNLRSEVKTLGDRFDLNEKGLDLLPAENAPDFDHVYALLQIIGYTLSNADDRPKELQQRHKDLIEDLMIIIIACSSLVLNEEDVSVNTSRCVLQSLQLLLVITDTSPEWAAQIIQVQGGATSLARLILQREYFIPGARPSDDGNEEESQQTEIDVDMETQGVSTSGLLEDFLLTVLAVLIQCIRSGDETIKVIAVTKIDSSCKGKYGCLRKCHCLDALPLTHHLSSLYSEFSDNDKSIFARAIAGYLALVITKLMSSREEMQEQDIEPLPGSSRREKLEGLRASLRGLKYELHQNLKRLLMSNSAAARIEEQESEEEEDEEDEDEDEDEGEMQDIQGALDDIERMIRELI</sequence>
<protein>
    <recommendedName>
        <fullName evidence="2">Wings apart-like protein C-terminal domain-containing protein</fullName>
    </recommendedName>
</protein>
<dbReference type="InterPro" id="IPR011989">
    <property type="entry name" value="ARM-like"/>
</dbReference>
<evidence type="ECO:0000313" key="3">
    <source>
        <dbReference type="EMBL" id="OCF60753.1"/>
    </source>
</evidence>
<feature type="compositionally biased region" description="Acidic residues" evidence="1">
    <location>
        <begin position="43"/>
        <end position="54"/>
    </location>
</feature>
<reference evidence="3 4" key="1">
    <citation type="submission" date="2013-07" db="EMBL/GenBank/DDBJ databases">
        <title>The Genome Sequence of Kwoniella mangroviensis CBS10435.</title>
        <authorList>
            <consortium name="The Broad Institute Genome Sequencing Platform"/>
            <person name="Cuomo C."/>
            <person name="Litvintseva A."/>
            <person name="Chen Y."/>
            <person name="Heitman J."/>
            <person name="Sun S."/>
            <person name="Springer D."/>
            <person name="Dromer F."/>
            <person name="Young S.K."/>
            <person name="Zeng Q."/>
            <person name="Gargeya S."/>
            <person name="Fitzgerald M."/>
            <person name="Abouelleil A."/>
            <person name="Alvarado L."/>
            <person name="Berlin A.M."/>
            <person name="Chapman S.B."/>
            <person name="Dewar J."/>
            <person name="Goldberg J."/>
            <person name="Griggs A."/>
            <person name="Gujja S."/>
            <person name="Hansen M."/>
            <person name="Howarth C."/>
            <person name="Imamovic A."/>
            <person name="Larimer J."/>
            <person name="McCowan C."/>
            <person name="Murphy C."/>
            <person name="Pearson M."/>
            <person name="Priest M."/>
            <person name="Roberts A."/>
            <person name="Saif S."/>
            <person name="Shea T."/>
            <person name="Sykes S."/>
            <person name="Wortman J."/>
            <person name="Nusbaum C."/>
            <person name="Birren B."/>
        </authorList>
    </citation>
    <scope>NUCLEOTIDE SEQUENCE [LARGE SCALE GENOMIC DNA]</scope>
    <source>
        <strain evidence="3 4">CBS 10435</strain>
    </source>
</reference>
<accession>A0A1B9IZ06</accession>
<feature type="compositionally biased region" description="Acidic residues" evidence="1">
    <location>
        <begin position="918"/>
        <end position="938"/>
    </location>
</feature>
<dbReference type="Pfam" id="PF07814">
    <property type="entry name" value="WAPL"/>
    <property type="match status" value="1"/>
</dbReference>
<evidence type="ECO:0000256" key="1">
    <source>
        <dbReference type="SAM" id="MobiDB-lite"/>
    </source>
</evidence>
<dbReference type="STRING" id="1331196.A0A1B9IZ06"/>
<reference evidence="4" key="2">
    <citation type="submission" date="2013-12" db="EMBL/GenBank/DDBJ databases">
        <title>Evolution of pathogenesis and genome organization in the Tremellales.</title>
        <authorList>
            <person name="Cuomo C."/>
            <person name="Litvintseva A."/>
            <person name="Heitman J."/>
            <person name="Chen Y."/>
            <person name="Sun S."/>
            <person name="Springer D."/>
            <person name="Dromer F."/>
            <person name="Young S."/>
            <person name="Zeng Q."/>
            <person name="Chapman S."/>
            <person name="Gujja S."/>
            <person name="Saif S."/>
            <person name="Birren B."/>
        </authorList>
    </citation>
    <scope>NUCLEOTIDE SEQUENCE [LARGE SCALE GENOMIC DNA]</scope>
    <source>
        <strain evidence="4">CBS 10435</strain>
    </source>
</reference>
<dbReference type="EMBL" id="KI669459">
    <property type="protein sequence ID" value="OCF60753.1"/>
    <property type="molecule type" value="Genomic_DNA"/>
</dbReference>
<feature type="compositionally biased region" description="Low complexity" evidence="1">
    <location>
        <begin position="310"/>
        <end position="323"/>
    </location>
</feature>
<feature type="region of interest" description="Disordered" evidence="1">
    <location>
        <begin position="1"/>
        <end position="323"/>
    </location>
</feature>
<feature type="compositionally biased region" description="Low complexity" evidence="1">
    <location>
        <begin position="286"/>
        <end position="297"/>
    </location>
</feature>
<feature type="domain" description="Wings apart-like protein C-terminal" evidence="2">
    <location>
        <begin position="418"/>
        <end position="714"/>
    </location>
</feature>
<feature type="compositionally biased region" description="Polar residues" evidence="1">
    <location>
        <begin position="15"/>
        <end position="25"/>
    </location>
</feature>
<evidence type="ECO:0000313" key="4">
    <source>
        <dbReference type="Proteomes" id="UP000092583"/>
    </source>
</evidence>
<name>A0A1B9IZ06_9TREE</name>
<dbReference type="InterPro" id="IPR022771">
    <property type="entry name" value="WAPL_C"/>
</dbReference>
<feature type="compositionally biased region" description="Pro residues" evidence="1">
    <location>
        <begin position="168"/>
        <end position="183"/>
    </location>
</feature>
<feature type="compositionally biased region" description="Low complexity" evidence="1">
    <location>
        <begin position="135"/>
        <end position="149"/>
    </location>
</feature>
<feature type="compositionally biased region" description="Low complexity" evidence="1">
    <location>
        <begin position="106"/>
        <end position="124"/>
    </location>
</feature>
<proteinExistence type="predicted"/>
<feature type="compositionally biased region" description="Basic and acidic residues" evidence="1">
    <location>
        <begin position="33"/>
        <end position="42"/>
    </location>
</feature>
<feature type="compositionally biased region" description="Low complexity" evidence="1">
    <location>
        <begin position="1"/>
        <end position="14"/>
    </location>
</feature>
<feature type="compositionally biased region" description="Polar residues" evidence="1">
    <location>
        <begin position="221"/>
        <end position="231"/>
    </location>
</feature>
<feature type="compositionally biased region" description="Polar residues" evidence="1">
    <location>
        <begin position="92"/>
        <end position="102"/>
    </location>
</feature>
<dbReference type="Gene3D" id="1.25.10.10">
    <property type="entry name" value="Leucine-rich Repeat Variant"/>
    <property type="match status" value="1"/>
</dbReference>
<dbReference type="OrthoDB" id="78088at2759"/>
<feature type="compositionally biased region" description="Polar residues" evidence="1">
    <location>
        <begin position="248"/>
        <end position="258"/>
    </location>
</feature>
<feature type="region of interest" description="Disordered" evidence="1">
    <location>
        <begin position="910"/>
        <end position="946"/>
    </location>
</feature>